<keyword evidence="5 8" id="KW-0812">Transmembrane</keyword>
<dbReference type="GO" id="GO:0005886">
    <property type="term" value="C:plasma membrane"/>
    <property type="evidence" value="ECO:0007669"/>
    <property type="project" value="UniProtKB-SubCell"/>
</dbReference>
<feature type="transmembrane region" description="Helical" evidence="8">
    <location>
        <begin position="95"/>
        <end position="122"/>
    </location>
</feature>
<keyword evidence="7 8" id="KW-0472">Membrane</keyword>
<dbReference type="STRING" id="1678840.ATC1_1316"/>
<keyword evidence="3" id="KW-1003">Cell membrane</keyword>
<evidence type="ECO:0000313" key="10">
    <source>
        <dbReference type="Proteomes" id="UP000053370"/>
    </source>
</evidence>
<keyword evidence="2" id="KW-0813">Transport</keyword>
<dbReference type="CDD" id="cd06579">
    <property type="entry name" value="TM_PBP1_transp_AraH_like"/>
    <property type="match status" value="1"/>
</dbReference>
<evidence type="ECO:0000256" key="5">
    <source>
        <dbReference type="ARBA" id="ARBA00022692"/>
    </source>
</evidence>
<keyword evidence="10" id="KW-1185">Reference proteome</keyword>
<feature type="transmembrane region" description="Helical" evidence="8">
    <location>
        <begin position="7"/>
        <end position="26"/>
    </location>
</feature>
<evidence type="ECO:0000256" key="8">
    <source>
        <dbReference type="SAM" id="Phobius"/>
    </source>
</evidence>
<keyword evidence="6 8" id="KW-1133">Transmembrane helix</keyword>
<feature type="transmembrane region" description="Helical" evidence="8">
    <location>
        <begin position="46"/>
        <end position="74"/>
    </location>
</feature>
<evidence type="ECO:0000256" key="7">
    <source>
        <dbReference type="ARBA" id="ARBA00023136"/>
    </source>
</evidence>
<protein>
    <submittedName>
        <fullName evidence="9">Ribose/xylose/arabinose/galactoside ABC-type transport system, permease component</fullName>
    </submittedName>
</protein>
<evidence type="ECO:0000256" key="4">
    <source>
        <dbReference type="ARBA" id="ARBA00022519"/>
    </source>
</evidence>
<dbReference type="Pfam" id="PF02653">
    <property type="entry name" value="BPD_transp_2"/>
    <property type="match status" value="1"/>
</dbReference>
<dbReference type="AlphaFoldDB" id="A0A0S7BI16"/>
<name>A0A0S7BI16_9CHLR</name>
<feature type="transmembrane region" description="Helical" evidence="8">
    <location>
        <begin position="218"/>
        <end position="237"/>
    </location>
</feature>
<feature type="transmembrane region" description="Helical" evidence="8">
    <location>
        <begin position="294"/>
        <end position="317"/>
    </location>
</feature>
<evidence type="ECO:0000256" key="3">
    <source>
        <dbReference type="ARBA" id="ARBA00022475"/>
    </source>
</evidence>
<dbReference type="RefSeq" id="WP_062279030.1">
    <property type="nucleotide sequence ID" value="NZ_DF968181.1"/>
</dbReference>
<evidence type="ECO:0000256" key="1">
    <source>
        <dbReference type="ARBA" id="ARBA00004651"/>
    </source>
</evidence>
<accession>A0A0S7BI16</accession>
<dbReference type="Proteomes" id="UP000053370">
    <property type="component" value="Unassembled WGS sequence"/>
</dbReference>
<dbReference type="PANTHER" id="PTHR32196:SF21">
    <property type="entry name" value="ABC TRANSPORTER PERMEASE PROTEIN YPHD-RELATED"/>
    <property type="match status" value="1"/>
</dbReference>
<reference evidence="9" key="1">
    <citation type="journal article" date="2015" name="Genome Announc.">
        <title>Draft Genome Sequence of Anaerolineae Strain TC1, a Novel Isolate from a Methanogenic Wastewater Treatment System.</title>
        <authorList>
            <person name="Matsuura N."/>
            <person name="Tourlousse D.M."/>
            <person name="Sun L."/>
            <person name="Toyonaga M."/>
            <person name="Kuroda K."/>
            <person name="Ohashi A."/>
            <person name="Cruz R."/>
            <person name="Yamaguchi T."/>
            <person name="Sekiguchi Y."/>
        </authorList>
    </citation>
    <scope>NUCLEOTIDE SEQUENCE [LARGE SCALE GENOMIC DNA]</scope>
    <source>
        <strain evidence="9">TC1</strain>
    </source>
</reference>
<dbReference type="PANTHER" id="PTHR32196">
    <property type="entry name" value="ABC TRANSPORTER PERMEASE PROTEIN YPHD-RELATED-RELATED"/>
    <property type="match status" value="1"/>
</dbReference>
<evidence type="ECO:0000256" key="6">
    <source>
        <dbReference type="ARBA" id="ARBA00022989"/>
    </source>
</evidence>
<feature type="transmembrane region" description="Helical" evidence="8">
    <location>
        <begin position="128"/>
        <end position="154"/>
    </location>
</feature>
<organism evidence="9">
    <name type="scientific">Flexilinea flocculi</name>
    <dbReference type="NCBI Taxonomy" id="1678840"/>
    <lineage>
        <taxon>Bacteria</taxon>
        <taxon>Bacillati</taxon>
        <taxon>Chloroflexota</taxon>
        <taxon>Anaerolineae</taxon>
        <taxon>Anaerolineales</taxon>
        <taxon>Anaerolineaceae</taxon>
        <taxon>Flexilinea</taxon>
    </lineage>
</organism>
<comment type="subcellular location">
    <subcellularLocation>
        <location evidence="1">Cell membrane</location>
        <topology evidence="1">Multi-pass membrane protein</topology>
    </subcellularLocation>
</comment>
<gene>
    <name evidence="9" type="ORF">ATC1_1316</name>
</gene>
<dbReference type="OrthoDB" id="9815820at2"/>
<evidence type="ECO:0000313" key="9">
    <source>
        <dbReference type="EMBL" id="GAP40053.1"/>
    </source>
</evidence>
<sequence length="325" mass="34443">MTKKFSQIHVLLIVMVIVILTMWTLTGSDFLNPGNFQSMAYQMPELGILTLAMMIPMLTAGINLSIIATANLSGIVMALILTSETSLQATGWQSILIVAGAILVGFLIAALIGAINGFFIAYLDLPPILATLGMMVMLNGISIVITQGYVISGFPEAMLEIGSADILGIPVPFLLLLICAGIVSLVLNRTPTGTRIYMIGSNPVACFYSGVNNKTVLLRTYILSGILSGVAAVVMTSRFNSAKADYGESYLLLTVLASVLGGVSASGGFGKVAGVLVSLIILQMVSSGLNLMGISNFLTLALWGIILLLVMILKFLIEKFQQKRV</sequence>
<keyword evidence="4" id="KW-0997">Cell inner membrane</keyword>
<feature type="transmembrane region" description="Helical" evidence="8">
    <location>
        <begin position="166"/>
        <end position="187"/>
    </location>
</feature>
<dbReference type="GO" id="GO:0022857">
    <property type="term" value="F:transmembrane transporter activity"/>
    <property type="evidence" value="ECO:0007669"/>
    <property type="project" value="InterPro"/>
</dbReference>
<dbReference type="EMBL" id="DF968181">
    <property type="protein sequence ID" value="GAP40053.1"/>
    <property type="molecule type" value="Genomic_DNA"/>
</dbReference>
<dbReference type="InterPro" id="IPR001851">
    <property type="entry name" value="ABC_transp_permease"/>
</dbReference>
<evidence type="ECO:0000256" key="2">
    <source>
        <dbReference type="ARBA" id="ARBA00022448"/>
    </source>
</evidence>
<proteinExistence type="predicted"/>
<feature type="transmembrane region" description="Helical" evidence="8">
    <location>
        <begin position="249"/>
        <end position="282"/>
    </location>
</feature>